<keyword evidence="16" id="KW-1185">Reference proteome</keyword>
<dbReference type="Gene3D" id="1.25.40.20">
    <property type="entry name" value="Ankyrin repeat-containing domain"/>
    <property type="match status" value="1"/>
</dbReference>
<dbReference type="SUPFAM" id="SSF52540">
    <property type="entry name" value="P-loop containing nucleoside triphosphate hydrolases"/>
    <property type="match status" value="1"/>
</dbReference>
<organism evidence="15 16">
    <name type="scientific">Rhynchospora pubera</name>
    <dbReference type="NCBI Taxonomy" id="906938"/>
    <lineage>
        <taxon>Eukaryota</taxon>
        <taxon>Viridiplantae</taxon>
        <taxon>Streptophyta</taxon>
        <taxon>Embryophyta</taxon>
        <taxon>Tracheophyta</taxon>
        <taxon>Spermatophyta</taxon>
        <taxon>Magnoliopsida</taxon>
        <taxon>Liliopsida</taxon>
        <taxon>Poales</taxon>
        <taxon>Cyperaceae</taxon>
        <taxon>Cyperoideae</taxon>
        <taxon>Rhynchosporeae</taxon>
        <taxon>Rhynchospora</taxon>
    </lineage>
</organism>
<keyword evidence="7 12" id="KW-0040">ANK repeat</keyword>
<evidence type="ECO:0000256" key="5">
    <source>
        <dbReference type="ARBA" id="ARBA00022860"/>
    </source>
</evidence>
<dbReference type="InterPro" id="IPR027417">
    <property type="entry name" value="P-loop_NTPase"/>
</dbReference>
<feature type="region of interest" description="Disordered" evidence="13">
    <location>
        <begin position="264"/>
        <end position="306"/>
    </location>
</feature>
<dbReference type="InterPro" id="IPR036770">
    <property type="entry name" value="Ankyrin_rpt-contain_sf"/>
</dbReference>
<dbReference type="GO" id="GO:0005516">
    <property type="term" value="F:calmodulin binding"/>
    <property type="evidence" value="ECO:0007669"/>
    <property type="project" value="UniProtKB-KW"/>
</dbReference>
<evidence type="ECO:0000256" key="8">
    <source>
        <dbReference type="ARBA" id="ARBA00023125"/>
    </source>
</evidence>
<dbReference type="Pfam" id="PF01833">
    <property type="entry name" value="TIG"/>
    <property type="match status" value="1"/>
</dbReference>
<feature type="domain" description="CG-1" evidence="14">
    <location>
        <begin position="127"/>
        <end position="253"/>
    </location>
</feature>
<dbReference type="AlphaFoldDB" id="A0AAV8D3B6"/>
<dbReference type="Gene3D" id="2.60.40.10">
    <property type="entry name" value="Immunoglobulins"/>
    <property type="match status" value="1"/>
</dbReference>
<dbReference type="PROSITE" id="PS50297">
    <property type="entry name" value="ANK_REP_REGION"/>
    <property type="match status" value="1"/>
</dbReference>
<dbReference type="Proteomes" id="UP001140206">
    <property type="component" value="Chromosome 4"/>
</dbReference>
<keyword evidence="9" id="KW-0010">Activator</keyword>
<keyword evidence="10" id="KW-0804">Transcription</keyword>
<dbReference type="InterPro" id="IPR005559">
    <property type="entry name" value="CG-1_dom"/>
</dbReference>
<evidence type="ECO:0000256" key="12">
    <source>
        <dbReference type="PROSITE-ProRule" id="PRU00023"/>
    </source>
</evidence>
<dbReference type="InterPro" id="IPR013783">
    <property type="entry name" value="Ig-like_fold"/>
</dbReference>
<dbReference type="Gene3D" id="1.20.5.190">
    <property type="match status" value="1"/>
</dbReference>
<evidence type="ECO:0000256" key="9">
    <source>
        <dbReference type="ARBA" id="ARBA00023159"/>
    </source>
</evidence>
<dbReference type="FunFam" id="1.20.5.190:FF:000003">
    <property type="entry name" value="Calmodulin-binding transcription activator 2"/>
    <property type="match status" value="1"/>
</dbReference>
<dbReference type="Pfam" id="PF03859">
    <property type="entry name" value="CG-1"/>
    <property type="match status" value="1"/>
</dbReference>
<evidence type="ECO:0000256" key="2">
    <source>
        <dbReference type="ARBA" id="ARBA00008267"/>
    </source>
</evidence>
<dbReference type="SMART" id="SM00015">
    <property type="entry name" value="IQ"/>
    <property type="match status" value="3"/>
</dbReference>
<evidence type="ECO:0000256" key="1">
    <source>
        <dbReference type="ARBA" id="ARBA00004123"/>
    </source>
</evidence>
<evidence type="ECO:0000256" key="11">
    <source>
        <dbReference type="ARBA" id="ARBA00023242"/>
    </source>
</evidence>
<dbReference type="GO" id="GO:0003712">
    <property type="term" value="F:transcription coregulator activity"/>
    <property type="evidence" value="ECO:0007669"/>
    <property type="project" value="TreeGrafter"/>
</dbReference>
<feature type="repeat" description="ANK" evidence="12">
    <location>
        <begin position="722"/>
        <end position="754"/>
    </location>
</feature>
<sequence>MKGPDLSMTSQQGNKYLSTVEEKRTQSRGSRSSRCLPVANINMRLYLTICVIIFFGLKKNSNEKEQVGSTPLTFHLWAGNPSFFSFCWGRYITYHFPSPPLCVNHFLLLQPLPPSTLQNEMQQNYDINELRKEAHARWLKPAEVFFILQNYEKYQITSEAPQKPPSGSLFLFNRRVLRFFRKDGHSWRRKKDGRTVGEAHERLKVGNVEALNCYYAHGDQNPYFQRRIYWMLNPAYEHIVLVHYREVSEGRYISLQAANFSARPSAVNSSKSQSTSNSNASNPSYSSSYVEEVSSVQNANTRDNTQPEFSNALRQLEVQLSLEDVDDYIYLEENFPSSTTTNANFHNFGEKAVDESLVQGLQLGLETSASPSWKDMFELNAPAGINMDSTSNLLDKSTIPSSSQFTEASIDGWQNTSNVHNPSDEAELRRRLSATRRFLLGSDSIDSPSQNSDKTLTENHALLRKFSSNEWMQDLALNIEEGKKDNISSPSWFDDSQFLDPHHAVDMGSSGLTLAQRQLFSIREISPEWAFSSESAKVIITGCFLCNPSDQPLAVMFGDIEVPVDIIQEGVLRCYAPPKLGPGKVTLCITSWNRESCSEVRDFEIRENQMSSSTPRISPPVANNTRTNEELPLLLKFAQLLLGKTNPDESLYGGVDLIIEELLKEKLQGWMEMKMRLRDDEAGCVLTKQEQGVIHWVSGLGYKWALSPILEAGVGINFRDSKGWTALHWAAYFGREKMVAALLAKGASATVVTDPTPQDPLGKTPGFLASLQGHIGLAAYLSEVALTTHLSSLTIEETEISKGSAELEAERAVENIAQKTIQLRGATEDELSLKDSLAAVRNASQAAARIQAAFRAFSFRKRHQNSIREVGEYGMTQEDLNEISNASRMHVPYGSKHDREKAALSIQKKYRGWKGRKNFLTVRQHVVKLQALVRGHQARKKYREFIWTVSMVEKAVIRWRRKGAGLRGFRPDPIEPPQLEPVVEDVEEEDIAKVFRKQKVDNALEEAVSRVLSMVETPDARQQYRRMIERYREAKAEMSNAEEATSMERHEFEITDGDAFMY</sequence>
<dbReference type="GO" id="GO:0006357">
    <property type="term" value="P:regulation of transcription by RNA polymerase II"/>
    <property type="evidence" value="ECO:0007669"/>
    <property type="project" value="TreeGrafter"/>
</dbReference>
<dbReference type="InterPro" id="IPR002909">
    <property type="entry name" value="IPT_dom"/>
</dbReference>
<gene>
    <name evidence="15" type="ORF">LUZ62_072640</name>
</gene>
<proteinExistence type="inferred from homology"/>
<evidence type="ECO:0000256" key="7">
    <source>
        <dbReference type="ARBA" id="ARBA00023043"/>
    </source>
</evidence>
<accession>A0AAV8D3B6</accession>
<keyword evidence="5" id="KW-0112">Calmodulin-binding</keyword>
<keyword evidence="8" id="KW-0238">DNA-binding</keyword>
<comment type="similarity">
    <text evidence="2">Belongs to the CAMTA family.</text>
</comment>
<dbReference type="Pfam" id="PF12796">
    <property type="entry name" value="Ank_2"/>
    <property type="match status" value="1"/>
</dbReference>
<dbReference type="SMART" id="SM01076">
    <property type="entry name" value="CG-1"/>
    <property type="match status" value="1"/>
</dbReference>
<dbReference type="SUPFAM" id="SSF81296">
    <property type="entry name" value="E set domains"/>
    <property type="match status" value="1"/>
</dbReference>
<comment type="subcellular location">
    <subcellularLocation>
        <location evidence="1">Nucleus</location>
    </subcellularLocation>
</comment>
<protein>
    <submittedName>
        <fullName evidence="15">Calmodulin-binding transcription activator</fullName>
    </submittedName>
</protein>
<keyword evidence="6" id="KW-0805">Transcription regulation</keyword>
<dbReference type="InterPro" id="IPR014756">
    <property type="entry name" value="Ig_E-set"/>
</dbReference>
<feature type="compositionally biased region" description="Low complexity" evidence="13">
    <location>
        <begin position="265"/>
        <end position="298"/>
    </location>
</feature>
<evidence type="ECO:0000313" key="15">
    <source>
        <dbReference type="EMBL" id="KAJ4762265.1"/>
    </source>
</evidence>
<dbReference type="CDD" id="cd00102">
    <property type="entry name" value="IPT"/>
    <property type="match status" value="1"/>
</dbReference>
<dbReference type="EMBL" id="JAMFTS010000004">
    <property type="protein sequence ID" value="KAJ4762265.1"/>
    <property type="molecule type" value="Genomic_DNA"/>
</dbReference>
<keyword evidence="11" id="KW-0539">Nucleus</keyword>
<dbReference type="InterPro" id="IPR002110">
    <property type="entry name" value="Ankyrin_rpt"/>
</dbReference>
<evidence type="ECO:0000313" key="16">
    <source>
        <dbReference type="Proteomes" id="UP001140206"/>
    </source>
</evidence>
<keyword evidence="3" id="KW-0677">Repeat</keyword>
<evidence type="ECO:0000256" key="10">
    <source>
        <dbReference type="ARBA" id="ARBA00023163"/>
    </source>
</evidence>
<dbReference type="SUPFAM" id="SSF48403">
    <property type="entry name" value="Ankyrin repeat"/>
    <property type="match status" value="1"/>
</dbReference>
<dbReference type="PROSITE" id="PS51437">
    <property type="entry name" value="CG_1"/>
    <property type="match status" value="1"/>
</dbReference>
<dbReference type="InterPro" id="IPR000048">
    <property type="entry name" value="IQ_motif_EF-hand-BS"/>
</dbReference>
<evidence type="ECO:0000256" key="4">
    <source>
        <dbReference type="ARBA" id="ARBA00022837"/>
    </source>
</evidence>
<evidence type="ECO:0000256" key="3">
    <source>
        <dbReference type="ARBA" id="ARBA00022737"/>
    </source>
</evidence>
<dbReference type="PROSITE" id="PS50088">
    <property type="entry name" value="ANK_REPEAT"/>
    <property type="match status" value="1"/>
</dbReference>
<name>A0AAV8D3B6_9POAL</name>
<comment type="caution">
    <text evidence="15">The sequence shown here is derived from an EMBL/GenBank/DDBJ whole genome shotgun (WGS) entry which is preliminary data.</text>
</comment>
<evidence type="ECO:0000259" key="14">
    <source>
        <dbReference type="PROSITE" id="PS51437"/>
    </source>
</evidence>
<dbReference type="Pfam" id="PF00612">
    <property type="entry name" value="IQ"/>
    <property type="match status" value="2"/>
</dbReference>
<keyword evidence="4" id="KW-0106">Calcium</keyword>
<evidence type="ECO:0000256" key="13">
    <source>
        <dbReference type="SAM" id="MobiDB-lite"/>
    </source>
</evidence>
<dbReference type="SMART" id="SM00248">
    <property type="entry name" value="ANK"/>
    <property type="match status" value="2"/>
</dbReference>
<reference evidence="15" key="1">
    <citation type="submission" date="2022-08" db="EMBL/GenBank/DDBJ databases">
        <authorList>
            <person name="Marques A."/>
        </authorList>
    </citation>
    <scope>NUCLEOTIDE SEQUENCE</scope>
    <source>
        <strain evidence="15">RhyPub2mFocal</strain>
        <tissue evidence="15">Leaves</tissue>
    </source>
</reference>
<dbReference type="PROSITE" id="PS50096">
    <property type="entry name" value="IQ"/>
    <property type="match status" value="3"/>
</dbReference>
<dbReference type="GO" id="GO:0003690">
    <property type="term" value="F:double-stranded DNA binding"/>
    <property type="evidence" value="ECO:0007669"/>
    <property type="project" value="TreeGrafter"/>
</dbReference>
<evidence type="ECO:0000256" key="6">
    <source>
        <dbReference type="ARBA" id="ARBA00023015"/>
    </source>
</evidence>
<dbReference type="PANTHER" id="PTHR23335">
    <property type="entry name" value="CALMODULIN-BINDING TRANSCRIPTION ACTIVATOR CAMTA"/>
    <property type="match status" value="1"/>
</dbReference>
<dbReference type="GO" id="GO:0005634">
    <property type="term" value="C:nucleus"/>
    <property type="evidence" value="ECO:0007669"/>
    <property type="project" value="UniProtKB-SubCell"/>
</dbReference>
<dbReference type="PANTHER" id="PTHR23335:SF1">
    <property type="entry name" value="CALMODULIN-BINDING TRANSCRIPTION ACTIVATOR, ISOFORM F"/>
    <property type="match status" value="1"/>
</dbReference>